<protein>
    <recommendedName>
        <fullName evidence="4">STAS/SEC14 domain-containing protein</fullName>
    </recommendedName>
</protein>
<dbReference type="RefSeq" id="WP_301198586.1">
    <property type="nucleotide sequence ID" value="NZ_JAPDPI010000009.1"/>
</dbReference>
<dbReference type="Proteomes" id="UP001207408">
    <property type="component" value="Unassembled WGS sequence"/>
</dbReference>
<keyword evidence="3" id="KW-1185">Reference proteome</keyword>
<proteinExistence type="predicted"/>
<organism evidence="2 3">
    <name type="scientific">Plebeiibacterium marinum</name>
    <dbReference type="NCBI Taxonomy" id="2992111"/>
    <lineage>
        <taxon>Bacteria</taxon>
        <taxon>Pseudomonadati</taxon>
        <taxon>Bacteroidota</taxon>
        <taxon>Bacteroidia</taxon>
        <taxon>Marinilabiliales</taxon>
        <taxon>Marinilabiliaceae</taxon>
        <taxon>Plebeiibacterium</taxon>
    </lineage>
</organism>
<evidence type="ECO:0000256" key="1">
    <source>
        <dbReference type="SAM" id="Phobius"/>
    </source>
</evidence>
<keyword evidence="1" id="KW-0472">Membrane</keyword>
<reference evidence="2" key="1">
    <citation type="submission" date="2022-10" db="EMBL/GenBank/DDBJ databases">
        <authorList>
            <person name="Yu W.X."/>
        </authorList>
    </citation>
    <scope>NUCLEOTIDE SEQUENCE</scope>
    <source>
        <strain evidence="2">D04</strain>
    </source>
</reference>
<keyword evidence="1" id="KW-1133">Transmembrane helix</keyword>
<dbReference type="EMBL" id="JAPDPI010000009">
    <property type="protein sequence ID" value="MCW3805267.1"/>
    <property type="molecule type" value="Genomic_DNA"/>
</dbReference>
<gene>
    <name evidence="2" type="ORF">OM074_06485</name>
</gene>
<keyword evidence="1" id="KW-0812">Transmembrane</keyword>
<evidence type="ECO:0000313" key="3">
    <source>
        <dbReference type="Proteomes" id="UP001207408"/>
    </source>
</evidence>
<sequence>MVTYNYNKEKGYLNVVFSSKVNHGEIINYIGSLMKEDDLPRDLGVLIDARAGSVNINPANLYYILEENVKMFSKFNSLRVAIVVDGTINTALAVLYMRLIQLERYKFKTFSLMESAEEWVRKDVDQNRTYPKEIFTRSYTLL</sequence>
<evidence type="ECO:0008006" key="4">
    <source>
        <dbReference type="Google" id="ProtNLM"/>
    </source>
</evidence>
<accession>A0AAE3SJ24</accession>
<feature type="transmembrane region" description="Helical" evidence="1">
    <location>
        <begin position="78"/>
        <end position="99"/>
    </location>
</feature>
<name>A0AAE3SJ24_9BACT</name>
<evidence type="ECO:0000313" key="2">
    <source>
        <dbReference type="EMBL" id="MCW3805267.1"/>
    </source>
</evidence>
<comment type="caution">
    <text evidence="2">The sequence shown here is derived from an EMBL/GenBank/DDBJ whole genome shotgun (WGS) entry which is preliminary data.</text>
</comment>
<dbReference type="AlphaFoldDB" id="A0AAE3SJ24"/>